<dbReference type="EMBL" id="JAAOZD010000013">
    <property type="protein sequence ID" value="NIJ03431.1"/>
    <property type="molecule type" value="Genomic_DNA"/>
</dbReference>
<dbReference type="SUPFAM" id="SSF46894">
    <property type="entry name" value="C-terminal effector domain of the bipartite response regulators"/>
    <property type="match status" value="1"/>
</dbReference>
<evidence type="ECO:0000313" key="2">
    <source>
        <dbReference type="Proteomes" id="UP000802392"/>
    </source>
</evidence>
<gene>
    <name evidence="1" type="ORF">FHR86_003790</name>
</gene>
<name>A0ABX0TP14_9MICC</name>
<dbReference type="Proteomes" id="UP000802392">
    <property type="component" value="Unassembled WGS sequence"/>
</dbReference>
<sequence length="204" mass="22525">MKALPYNQTHPRALLSVKASDRIRLRIVSQSRQFTGLVEWAISYLPGTVTGDVAIVDGALRDLEVKVSMEVRRGKSVMVYGGVLHSSRVLYLMKLGVMSYVPDTSPLNVFLRAVESTAENGTHIPFEPAPNEGTSALTSREKIAADAYLLKAPLLPRHEVAAMLGIADATLRNHLASVRQKLRINPRTSRSALSRYYSAAKFHR</sequence>
<reference evidence="1 2" key="1">
    <citation type="submission" date="2020-03" db="EMBL/GenBank/DDBJ databases">
        <title>Genomic Encyclopedia of Type Strains, Phase III (KMG-III): the genomes of soil and plant-associated and newly described type strains.</title>
        <authorList>
            <person name="Whitman W."/>
        </authorList>
    </citation>
    <scope>NUCLEOTIDE SEQUENCE [LARGE SCALE GENOMIC DNA]</scope>
    <source>
        <strain evidence="1 2">CECT 4207</strain>
    </source>
</reference>
<proteinExistence type="predicted"/>
<dbReference type="InterPro" id="IPR016032">
    <property type="entry name" value="Sig_transdc_resp-reg_C-effctor"/>
</dbReference>
<accession>A0ABX0TP14</accession>
<organism evidence="1 2">
    <name type="scientific">Paenarthrobacter ilicis</name>
    <dbReference type="NCBI Taxonomy" id="43665"/>
    <lineage>
        <taxon>Bacteria</taxon>
        <taxon>Bacillati</taxon>
        <taxon>Actinomycetota</taxon>
        <taxon>Actinomycetes</taxon>
        <taxon>Micrococcales</taxon>
        <taxon>Micrococcaceae</taxon>
        <taxon>Paenarthrobacter</taxon>
    </lineage>
</organism>
<comment type="caution">
    <text evidence="1">The sequence shown here is derived from an EMBL/GenBank/DDBJ whole genome shotgun (WGS) entry which is preliminary data.</text>
</comment>
<dbReference type="RefSeq" id="WP_208381696.1">
    <property type="nucleotide sequence ID" value="NZ_JAAOZD010000013.1"/>
</dbReference>
<evidence type="ECO:0000313" key="1">
    <source>
        <dbReference type="EMBL" id="NIJ03431.1"/>
    </source>
</evidence>
<protein>
    <submittedName>
        <fullName evidence="1">DNA-binding NarL/FixJ family response regulator</fullName>
    </submittedName>
</protein>
<dbReference type="GO" id="GO:0003677">
    <property type="term" value="F:DNA binding"/>
    <property type="evidence" value="ECO:0007669"/>
    <property type="project" value="UniProtKB-KW"/>
</dbReference>
<keyword evidence="1" id="KW-0238">DNA-binding</keyword>
<keyword evidence="2" id="KW-1185">Reference proteome</keyword>
<dbReference type="Gene3D" id="3.40.50.2300">
    <property type="match status" value="1"/>
</dbReference>